<dbReference type="KEGG" id="ddz:DSYM_02640"/>
<organism evidence="1 2">
    <name type="scientific">Candidatus Desulfobacillus denitrificans</name>
    <dbReference type="NCBI Taxonomy" id="2608985"/>
    <lineage>
        <taxon>Bacteria</taxon>
        <taxon>Pseudomonadati</taxon>
        <taxon>Pseudomonadota</taxon>
        <taxon>Betaproteobacteria</taxon>
        <taxon>Candidatus Desulfobacillus</taxon>
    </lineage>
</organism>
<protein>
    <recommendedName>
        <fullName evidence="3">VOC domain-containing protein</fullName>
    </recommendedName>
</protein>
<gene>
    <name evidence="1" type="ORF">DSYM_02640</name>
</gene>
<dbReference type="InterPro" id="IPR029068">
    <property type="entry name" value="Glyas_Bleomycin-R_OHBP_Dase"/>
</dbReference>
<proteinExistence type="predicted"/>
<name>A0A809R5H7_9PROT</name>
<sequence>MKLDSYGLTFHHVGIALRNEDQARGFLSGLGYSIGPVVFDPEQKVKVGLCRAEGQPPLEIVLAGDESGPISNMLKRQDSVIYHFCYVTASADRSLAAMAADGLAVVTVSEAKPAILFSGLPVSFHYVGGFGLIELIHSAHSVE</sequence>
<evidence type="ECO:0000313" key="1">
    <source>
        <dbReference type="EMBL" id="BBO19565.1"/>
    </source>
</evidence>
<dbReference type="Gene3D" id="3.10.180.10">
    <property type="entry name" value="2,3-Dihydroxybiphenyl 1,2-Dioxygenase, domain 1"/>
    <property type="match status" value="1"/>
</dbReference>
<evidence type="ECO:0000313" key="2">
    <source>
        <dbReference type="Proteomes" id="UP000662914"/>
    </source>
</evidence>
<dbReference type="AlphaFoldDB" id="A0A809R5H7"/>
<evidence type="ECO:0008006" key="3">
    <source>
        <dbReference type="Google" id="ProtNLM"/>
    </source>
</evidence>
<dbReference type="Proteomes" id="UP000662914">
    <property type="component" value="Chromosome"/>
</dbReference>
<dbReference type="EMBL" id="AP021857">
    <property type="protein sequence ID" value="BBO19565.1"/>
    <property type="molecule type" value="Genomic_DNA"/>
</dbReference>
<dbReference type="Pfam" id="PF13669">
    <property type="entry name" value="Glyoxalase_4"/>
    <property type="match status" value="1"/>
</dbReference>
<accession>A0A809R5H7</accession>
<dbReference type="SUPFAM" id="SSF54593">
    <property type="entry name" value="Glyoxalase/Bleomycin resistance protein/Dihydroxybiphenyl dioxygenase"/>
    <property type="match status" value="1"/>
</dbReference>
<reference evidence="1" key="1">
    <citation type="journal article" name="DNA Res.">
        <title>The physiological potential of anammox bacteria as revealed by their core genome structure.</title>
        <authorList>
            <person name="Okubo T."/>
            <person name="Toyoda A."/>
            <person name="Fukuhara K."/>
            <person name="Uchiyama I."/>
            <person name="Harigaya Y."/>
            <person name="Kuroiwa M."/>
            <person name="Suzuki T."/>
            <person name="Murakami Y."/>
            <person name="Suwa Y."/>
            <person name="Takami H."/>
        </authorList>
    </citation>
    <scope>NUCLEOTIDE SEQUENCE</scope>
    <source>
        <strain evidence="1">317325-3</strain>
    </source>
</reference>